<dbReference type="PRINTS" id="PR00253">
    <property type="entry name" value="GABAARECEPTR"/>
</dbReference>
<proteinExistence type="predicted"/>
<dbReference type="GO" id="GO:0004890">
    <property type="term" value="F:GABA-A receptor activity"/>
    <property type="evidence" value="ECO:0007669"/>
    <property type="project" value="InterPro"/>
</dbReference>
<dbReference type="GO" id="GO:0099095">
    <property type="term" value="F:ligand-gated monoatomic anion channel activity"/>
    <property type="evidence" value="ECO:0007669"/>
    <property type="project" value="UniProtKB-ARBA"/>
</dbReference>
<dbReference type="InterPro" id="IPR036719">
    <property type="entry name" value="Neuro-gated_channel_TM_sf"/>
</dbReference>
<dbReference type="STRING" id="1965070.A0A3S3S6N8"/>
<accession>A0A3S3S6N8</accession>
<evidence type="ECO:0000256" key="8">
    <source>
        <dbReference type="SAM" id="MobiDB-lite"/>
    </source>
</evidence>
<sequence length="259" mass="29390">MTFLGLESRNDLPKVPYCTALDYFVATSFAFIFATIVEFAVVHYFTKVGSGEYYFSPAAFMQLDNEKLDSDEDEDECFPHLRKPPNVFSIAGSAEDIDAFPKASTSYEATSATAIEEETQLNYNNEMVENDSDDHTSEKQQETGANSPYLRKPIATKNYRTDPKTSSLTSPHSSARQRHQRTSQFANKSINRFSSLRASINRGLKRTFSRSKSKKETVSFQLNSVSQIDRISRIVFPFAFVIINFIYWNTYLGADTTQD</sequence>
<keyword evidence="12" id="KW-1185">Reference proteome</keyword>
<keyword evidence="3" id="KW-0675">Receptor</keyword>
<dbReference type="GO" id="GO:0005230">
    <property type="term" value="F:extracellular ligand-gated monoatomic ion channel activity"/>
    <property type="evidence" value="ECO:0007669"/>
    <property type="project" value="UniProtKB-ARBA"/>
</dbReference>
<feature type="domain" description="Neurotransmitter-gated ion-channel transmembrane" evidence="10">
    <location>
        <begin position="1"/>
        <end position="248"/>
    </location>
</feature>
<name>A0A3S3S6N8_9ACAR</name>
<evidence type="ECO:0000256" key="2">
    <source>
        <dbReference type="ARBA" id="ARBA00023157"/>
    </source>
</evidence>
<evidence type="ECO:0000313" key="11">
    <source>
        <dbReference type="EMBL" id="RWS11223.1"/>
    </source>
</evidence>
<gene>
    <name evidence="11" type="ORF">B4U79_18052</name>
</gene>
<dbReference type="InterPro" id="IPR001390">
    <property type="entry name" value="GABAAa_rcpt"/>
</dbReference>
<dbReference type="Pfam" id="PF02932">
    <property type="entry name" value="Neur_chan_memb"/>
    <property type="match status" value="1"/>
</dbReference>
<evidence type="ECO:0000259" key="10">
    <source>
        <dbReference type="Pfam" id="PF02932"/>
    </source>
</evidence>
<keyword evidence="6" id="KW-0813">Transport</keyword>
<dbReference type="SUPFAM" id="SSF90112">
    <property type="entry name" value="Neurotransmitter-gated ion-channel transmembrane pore"/>
    <property type="match status" value="1"/>
</dbReference>
<feature type="region of interest" description="Disordered" evidence="8">
    <location>
        <begin position="128"/>
        <end position="186"/>
    </location>
</feature>
<organism evidence="11 12">
    <name type="scientific">Dinothrombium tinctorium</name>
    <dbReference type="NCBI Taxonomy" id="1965070"/>
    <lineage>
        <taxon>Eukaryota</taxon>
        <taxon>Metazoa</taxon>
        <taxon>Ecdysozoa</taxon>
        <taxon>Arthropoda</taxon>
        <taxon>Chelicerata</taxon>
        <taxon>Arachnida</taxon>
        <taxon>Acari</taxon>
        <taxon>Acariformes</taxon>
        <taxon>Trombidiformes</taxon>
        <taxon>Prostigmata</taxon>
        <taxon>Anystina</taxon>
        <taxon>Parasitengona</taxon>
        <taxon>Trombidioidea</taxon>
        <taxon>Trombidiidae</taxon>
        <taxon>Dinothrombium</taxon>
    </lineage>
</organism>
<protein>
    <submittedName>
        <fullName evidence="11">GABA-gated ion channel-like protein</fullName>
    </submittedName>
</protein>
<evidence type="ECO:0000256" key="6">
    <source>
        <dbReference type="ARBA" id="ARBA00023286"/>
    </source>
</evidence>
<keyword evidence="6" id="KW-0407">Ion channel</keyword>
<dbReference type="InterPro" id="IPR006028">
    <property type="entry name" value="GABAA/Glycine_rcpt"/>
</dbReference>
<dbReference type="GO" id="GO:0045211">
    <property type="term" value="C:postsynaptic membrane"/>
    <property type="evidence" value="ECO:0007669"/>
    <property type="project" value="UniProtKB-SubCell"/>
</dbReference>
<reference evidence="11 12" key="1">
    <citation type="journal article" date="2018" name="Gigascience">
        <title>Genomes of trombidid mites reveal novel predicted allergens and laterally-transferred genes associated with secondary metabolism.</title>
        <authorList>
            <person name="Dong X."/>
            <person name="Chaisiri K."/>
            <person name="Xia D."/>
            <person name="Armstrong S.D."/>
            <person name="Fang Y."/>
            <person name="Donnelly M.J."/>
            <person name="Kadowaki T."/>
            <person name="McGarry J.W."/>
            <person name="Darby A.C."/>
            <person name="Makepeace B.L."/>
        </authorList>
    </citation>
    <scope>NUCLEOTIDE SEQUENCE [LARGE SCALE GENOMIC DNA]</scope>
    <source>
        <strain evidence="11">UoL-WK</strain>
    </source>
</reference>
<evidence type="ECO:0000256" key="7">
    <source>
        <dbReference type="ARBA" id="ARBA00034104"/>
    </source>
</evidence>
<keyword evidence="6" id="KW-0406">Ion transport</keyword>
<dbReference type="AlphaFoldDB" id="A0A3S3S6N8"/>
<keyword evidence="9" id="KW-0812">Transmembrane</keyword>
<dbReference type="Proteomes" id="UP000285301">
    <property type="component" value="Unassembled WGS sequence"/>
</dbReference>
<evidence type="ECO:0000256" key="1">
    <source>
        <dbReference type="ARBA" id="ARBA00023018"/>
    </source>
</evidence>
<keyword evidence="4" id="KW-0325">Glycoprotein</keyword>
<feature type="transmembrane region" description="Helical" evidence="9">
    <location>
        <begin position="234"/>
        <end position="254"/>
    </location>
</feature>
<keyword evidence="9" id="KW-1133">Transmembrane helix</keyword>
<evidence type="ECO:0000256" key="4">
    <source>
        <dbReference type="ARBA" id="ARBA00023180"/>
    </source>
</evidence>
<evidence type="ECO:0000313" key="12">
    <source>
        <dbReference type="Proteomes" id="UP000285301"/>
    </source>
</evidence>
<evidence type="ECO:0000256" key="3">
    <source>
        <dbReference type="ARBA" id="ARBA00023170"/>
    </source>
</evidence>
<dbReference type="Gene3D" id="1.20.58.390">
    <property type="entry name" value="Neurotransmitter-gated ion-channel transmembrane domain"/>
    <property type="match status" value="1"/>
</dbReference>
<keyword evidence="6" id="KW-1071">Ligand-gated ion channel</keyword>
<evidence type="ECO:0000256" key="5">
    <source>
        <dbReference type="ARBA" id="ARBA00023257"/>
    </source>
</evidence>
<feature type="compositionally biased region" description="Polar residues" evidence="8">
    <location>
        <begin position="164"/>
        <end position="174"/>
    </location>
</feature>
<evidence type="ECO:0000256" key="9">
    <source>
        <dbReference type="SAM" id="Phobius"/>
    </source>
</evidence>
<dbReference type="PRINTS" id="PR01079">
    <property type="entry name" value="GABAARALPHA"/>
</dbReference>
<keyword evidence="9" id="KW-0472">Membrane</keyword>
<dbReference type="InterPro" id="IPR038050">
    <property type="entry name" value="Neuro_actylchol_rec"/>
</dbReference>
<keyword evidence="1" id="KW-0770">Synapse</keyword>
<keyword evidence="5" id="KW-0628">Postsynaptic cell membrane</keyword>
<dbReference type="OrthoDB" id="6433146at2759"/>
<dbReference type="EMBL" id="NCKU01001797">
    <property type="protein sequence ID" value="RWS11223.1"/>
    <property type="molecule type" value="Genomic_DNA"/>
</dbReference>
<dbReference type="InterPro" id="IPR006029">
    <property type="entry name" value="Neurotrans-gated_channel_TM"/>
</dbReference>
<comment type="caution">
    <text evidence="11">The sequence shown here is derived from an EMBL/GenBank/DDBJ whole genome shotgun (WGS) entry which is preliminary data.</text>
</comment>
<comment type="subcellular location">
    <subcellularLocation>
        <location evidence="7">Postsynaptic cell membrane</location>
        <topology evidence="7">Multi-pass membrane protein</topology>
    </subcellularLocation>
</comment>
<keyword evidence="2" id="KW-1015">Disulfide bond</keyword>
<feature type="transmembrane region" description="Helical" evidence="9">
    <location>
        <begin position="20"/>
        <end position="45"/>
    </location>
</feature>
<dbReference type="GO" id="GO:0005254">
    <property type="term" value="F:chloride channel activity"/>
    <property type="evidence" value="ECO:0007669"/>
    <property type="project" value="UniProtKB-ARBA"/>
</dbReference>